<keyword evidence="3" id="KW-1185">Reference proteome</keyword>
<evidence type="ECO:0000313" key="3">
    <source>
        <dbReference type="Proteomes" id="UP000006054"/>
    </source>
</evidence>
<gene>
    <name evidence="2" type="ordered locus">Fleli_1939</name>
</gene>
<dbReference type="RefSeq" id="WP_014797778.1">
    <property type="nucleotide sequence ID" value="NC_018018.1"/>
</dbReference>
<dbReference type="eggNOG" id="ENOG502ZV9F">
    <property type="taxonomic scope" value="Bacteria"/>
</dbReference>
<name>I4AK42_BERLS</name>
<dbReference type="KEGG" id="fli:Fleli_1939"/>
<dbReference type="EMBL" id="CP003345">
    <property type="protein sequence ID" value="AFM04327.1"/>
    <property type="molecule type" value="Genomic_DNA"/>
</dbReference>
<evidence type="ECO:0000313" key="2">
    <source>
        <dbReference type="EMBL" id="AFM04327.1"/>
    </source>
</evidence>
<reference evidence="3" key="1">
    <citation type="submission" date="2012-06" db="EMBL/GenBank/DDBJ databases">
        <title>The complete genome of Flexibacter litoralis DSM 6794.</title>
        <authorList>
            <person name="Lucas S."/>
            <person name="Copeland A."/>
            <person name="Lapidus A."/>
            <person name="Glavina del Rio T."/>
            <person name="Dalin E."/>
            <person name="Tice H."/>
            <person name="Bruce D."/>
            <person name="Goodwin L."/>
            <person name="Pitluck S."/>
            <person name="Peters L."/>
            <person name="Ovchinnikova G."/>
            <person name="Lu M."/>
            <person name="Kyrpides N."/>
            <person name="Mavromatis K."/>
            <person name="Ivanova N."/>
            <person name="Brettin T."/>
            <person name="Detter J.C."/>
            <person name="Han C."/>
            <person name="Larimer F."/>
            <person name="Land M."/>
            <person name="Hauser L."/>
            <person name="Markowitz V."/>
            <person name="Cheng J.-F."/>
            <person name="Hugenholtz P."/>
            <person name="Woyke T."/>
            <person name="Wu D."/>
            <person name="Spring S."/>
            <person name="Lang E."/>
            <person name="Kopitz M."/>
            <person name="Brambilla E."/>
            <person name="Klenk H.-P."/>
            <person name="Eisen J.A."/>
        </authorList>
    </citation>
    <scope>NUCLEOTIDE SEQUENCE [LARGE SCALE GENOMIC DNA]</scope>
    <source>
        <strain evidence="3">ATCC 23117 / DSM 6794 / NBRC 15988 / NCIMB 1366 / Sio-4</strain>
    </source>
</reference>
<dbReference type="OrthoDB" id="661329at2"/>
<sequence length="263" mass="31099" precursor="true">MKIIFFTTIFLIFFFSINCFAQISAPGLGEAKTASWFAIGIKQKLDNKNKLNSVSYIGWGHKSNPINYNPYFKPALFAINQEFYYSFAKNWKTSIALSYRKSHEYTNEEPFQHKENRFKQEFRVYSRLSYTWKINQLKIESTARQEFRKFYGSNFEELTKTSQLRSRFRLKLKLNLDKKNNHAISTSLESIFTTNKEITTTTKWIKFGYNESRFTLYYSYSLPKLPITTSIGYMNNLRGSNLNEMHSVHYLALDIVFKNLFGK</sequence>
<accession>I4AK42</accession>
<dbReference type="STRING" id="880071.Fleli_1939"/>
<dbReference type="Pfam" id="PF10677">
    <property type="entry name" value="DUF2490"/>
    <property type="match status" value="1"/>
</dbReference>
<dbReference type="Proteomes" id="UP000006054">
    <property type="component" value="Chromosome"/>
</dbReference>
<dbReference type="HOGENOM" id="CLU_1093167_0_0_10"/>
<organism evidence="2 3">
    <name type="scientific">Bernardetia litoralis (strain ATCC 23117 / DSM 6794 / NBRC 15988 / NCIMB 1366 / Fx l1 / Sio-4)</name>
    <name type="common">Flexibacter litoralis</name>
    <dbReference type="NCBI Taxonomy" id="880071"/>
    <lineage>
        <taxon>Bacteria</taxon>
        <taxon>Pseudomonadati</taxon>
        <taxon>Bacteroidota</taxon>
        <taxon>Cytophagia</taxon>
        <taxon>Cytophagales</taxon>
        <taxon>Bernardetiaceae</taxon>
        <taxon>Bernardetia</taxon>
    </lineage>
</organism>
<feature type="signal peptide" evidence="1">
    <location>
        <begin position="1"/>
        <end position="21"/>
    </location>
</feature>
<dbReference type="AlphaFoldDB" id="I4AK42"/>
<evidence type="ECO:0008006" key="4">
    <source>
        <dbReference type="Google" id="ProtNLM"/>
    </source>
</evidence>
<evidence type="ECO:0000256" key="1">
    <source>
        <dbReference type="SAM" id="SignalP"/>
    </source>
</evidence>
<proteinExistence type="predicted"/>
<protein>
    <recommendedName>
        <fullName evidence="4">DUF2490 domain-containing protein</fullName>
    </recommendedName>
</protein>
<keyword evidence="1" id="KW-0732">Signal</keyword>
<feature type="chain" id="PRO_5003686238" description="DUF2490 domain-containing protein" evidence="1">
    <location>
        <begin position="22"/>
        <end position="263"/>
    </location>
</feature>
<dbReference type="InterPro" id="IPR019619">
    <property type="entry name" value="DUF2490"/>
</dbReference>